<proteinExistence type="predicted"/>
<evidence type="ECO:0000313" key="1">
    <source>
        <dbReference type="EMBL" id="CAA9276477.1"/>
    </source>
</evidence>
<sequence>MFRHRWYRGAWARPNGEGRVDWRGEASLGLALFGSFWGNAKKNKLHFPQRSTIHHPITNHPISTQHITTNLSQPAPYYQPITHPIRLKYAHTLITYLTDGSMKLFE</sequence>
<name>A0A6J4JF49_9SPHI</name>
<reference evidence="1" key="1">
    <citation type="submission" date="2020-02" db="EMBL/GenBank/DDBJ databases">
        <authorList>
            <person name="Meier V. D."/>
        </authorList>
    </citation>
    <scope>NUCLEOTIDE SEQUENCE</scope>
    <source>
        <strain evidence="1">AVDCRST_MAG56</strain>
    </source>
</reference>
<dbReference type="EMBL" id="CADCTQ010000288">
    <property type="protein sequence ID" value="CAA9276477.1"/>
    <property type="molecule type" value="Genomic_DNA"/>
</dbReference>
<gene>
    <name evidence="1" type="ORF">AVDCRST_MAG56-3412</name>
</gene>
<organism evidence="1">
    <name type="scientific">uncultured Cytophagales bacterium</name>
    <dbReference type="NCBI Taxonomy" id="158755"/>
    <lineage>
        <taxon>Bacteria</taxon>
        <taxon>Pseudomonadati</taxon>
        <taxon>Bacteroidota</taxon>
        <taxon>Sphingobacteriia</taxon>
        <taxon>Sphingobacteriales</taxon>
        <taxon>environmental samples</taxon>
    </lineage>
</organism>
<protein>
    <submittedName>
        <fullName evidence="1">Uncharacterized protein</fullName>
    </submittedName>
</protein>
<dbReference type="AlphaFoldDB" id="A0A6J4JF49"/>
<accession>A0A6J4JF49</accession>